<proteinExistence type="predicted"/>
<evidence type="ECO:0000313" key="3">
    <source>
        <dbReference type="EMBL" id="KAF4038862.1"/>
    </source>
</evidence>
<organism evidence="3 4">
    <name type="scientific">Phytophthora infestans</name>
    <name type="common">Potato late blight agent</name>
    <name type="synonym">Botrytis infestans</name>
    <dbReference type="NCBI Taxonomy" id="4787"/>
    <lineage>
        <taxon>Eukaryota</taxon>
        <taxon>Sar</taxon>
        <taxon>Stramenopiles</taxon>
        <taxon>Oomycota</taxon>
        <taxon>Peronosporomycetes</taxon>
        <taxon>Peronosporales</taxon>
        <taxon>Peronosporaceae</taxon>
        <taxon>Phytophthora</taxon>
    </lineage>
</organism>
<gene>
    <name evidence="3" type="ORF">GN244_ATG08843</name>
</gene>
<dbReference type="AlphaFoldDB" id="A0A833S2K3"/>
<evidence type="ECO:0000259" key="2">
    <source>
        <dbReference type="PROSITE" id="PS50158"/>
    </source>
</evidence>
<dbReference type="SUPFAM" id="SSF57756">
    <property type="entry name" value="Retrovirus zinc finger-like domains"/>
    <property type="match status" value="1"/>
</dbReference>
<evidence type="ECO:0000313" key="4">
    <source>
        <dbReference type="Proteomes" id="UP000602510"/>
    </source>
</evidence>
<dbReference type="SMART" id="SM00343">
    <property type="entry name" value="ZnF_C2HC"/>
    <property type="match status" value="1"/>
</dbReference>
<protein>
    <submittedName>
        <fullName evidence="3">Zinc knuckle</fullName>
    </submittedName>
</protein>
<dbReference type="Pfam" id="PF00098">
    <property type="entry name" value="zf-CCHC"/>
    <property type="match status" value="1"/>
</dbReference>
<feature type="domain" description="CCHC-type" evidence="2">
    <location>
        <begin position="85"/>
        <end position="98"/>
    </location>
</feature>
<dbReference type="InterPro" id="IPR036875">
    <property type="entry name" value="Znf_CCHC_sf"/>
</dbReference>
<comment type="caution">
    <text evidence="3">The sequence shown here is derived from an EMBL/GenBank/DDBJ whole genome shotgun (WGS) entry which is preliminary data.</text>
</comment>
<dbReference type="Gene3D" id="4.10.60.10">
    <property type="entry name" value="Zinc finger, CCHC-type"/>
    <property type="match status" value="1"/>
</dbReference>
<keyword evidence="4" id="KW-1185">Reference proteome</keyword>
<dbReference type="PROSITE" id="PS50158">
    <property type="entry name" value="ZF_CCHC"/>
    <property type="match status" value="1"/>
</dbReference>
<dbReference type="EMBL" id="WSZM01000184">
    <property type="protein sequence ID" value="KAF4038862.1"/>
    <property type="molecule type" value="Genomic_DNA"/>
</dbReference>
<keyword evidence="1" id="KW-0479">Metal-binding</keyword>
<accession>A0A833S2K3</accession>
<dbReference type="GO" id="GO:0003676">
    <property type="term" value="F:nucleic acid binding"/>
    <property type="evidence" value="ECO:0007669"/>
    <property type="project" value="InterPro"/>
</dbReference>
<keyword evidence="1" id="KW-0863">Zinc-finger</keyword>
<sequence length="138" mass="15881">MAEYPKTMNQLRLQMINFGALHAADDDEMVRLLAMGVSLTHPELVEQFDLHSRQRAPPTLQQFTNAMRQKQQSKGSVGAWKKKLCFHCGKPGHFKRQCWNYLNKSKKVESNEEKPTAEKTDKAVKYKKKKANYKASLA</sequence>
<reference evidence="3" key="1">
    <citation type="submission" date="2020-04" db="EMBL/GenBank/DDBJ databases">
        <title>Hybrid Assembly of Korean Phytophthora infestans isolates.</title>
        <authorList>
            <person name="Prokchorchik M."/>
            <person name="Lee Y."/>
            <person name="Seo J."/>
            <person name="Cho J.-H."/>
            <person name="Park Y.-E."/>
            <person name="Jang D.-C."/>
            <person name="Im J.-S."/>
            <person name="Choi J.-G."/>
            <person name="Park H.-J."/>
            <person name="Lee G.-B."/>
            <person name="Lee Y.-G."/>
            <person name="Hong S.-Y."/>
            <person name="Cho K."/>
            <person name="Sohn K.H."/>
        </authorList>
    </citation>
    <scope>NUCLEOTIDE SEQUENCE</scope>
    <source>
        <strain evidence="3">KR_1_A1</strain>
    </source>
</reference>
<keyword evidence="1" id="KW-0862">Zinc</keyword>
<dbReference type="Proteomes" id="UP000602510">
    <property type="component" value="Unassembled WGS sequence"/>
</dbReference>
<name>A0A833S2K3_PHYIN</name>
<evidence type="ECO:0000256" key="1">
    <source>
        <dbReference type="PROSITE-ProRule" id="PRU00047"/>
    </source>
</evidence>
<dbReference type="GO" id="GO:0008270">
    <property type="term" value="F:zinc ion binding"/>
    <property type="evidence" value="ECO:0007669"/>
    <property type="project" value="UniProtKB-KW"/>
</dbReference>
<dbReference type="InterPro" id="IPR001878">
    <property type="entry name" value="Znf_CCHC"/>
</dbReference>